<accession>U4LAV9</accession>
<reference evidence="2 3" key="1">
    <citation type="journal article" date="2013" name="PLoS Genet.">
        <title>The genome and development-dependent transcriptomes of Pyronema confluens: a window into fungal evolution.</title>
        <authorList>
            <person name="Traeger S."/>
            <person name="Altegoer F."/>
            <person name="Freitag M."/>
            <person name="Gabaldon T."/>
            <person name="Kempken F."/>
            <person name="Kumar A."/>
            <person name="Marcet-Houben M."/>
            <person name="Poggeler S."/>
            <person name="Stajich J.E."/>
            <person name="Nowrousian M."/>
        </authorList>
    </citation>
    <scope>NUCLEOTIDE SEQUENCE [LARGE SCALE GENOMIC DNA]</scope>
    <source>
        <strain evidence="3">CBS 100304</strain>
        <tissue evidence="2">Vegetative mycelium</tissue>
    </source>
</reference>
<keyword evidence="3" id="KW-1185">Reference proteome</keyword>
<dbReference type="OrthoDB" id="2956246at2759"/>
<feature type="transmembrane region" description="Helical" evidence="1">
    <location>
        <begin position="125"/>
        <end position="145"/>
    </location>
</feature>
<proteinExistence type="predicted"/>
<organism evidence="2 3">
    <name type="scientific">Pyronema omphalodes (strain CBS 100304)</name>
    <name type="common">Pyronema confluens</name>
    <dbReference type="NCBI Taxonomy" id="1076935"/>
    <lineage>
        <taxon>Eukaryota</taxon>
        <taxon>Fungi</taxon>
        <taxon>Dikarya</taxon>
        <taxon>Ascomycota</taxon>
        <taxon>Pezizomycotina</taxon>
        <taxon>Pezizomycetes</taxon>
        <taxon>Pezizales</taxon>
        <taxon>Pyronemataceae</taxon>
        <taxon>Pyronema</taxon>
    </lineage>
</organism>
<keyword evidence="1" id="KW-0812">Transmembrane</keyword>
<keyword evidence="1" id="KW-0472">Membrane</keyword>
<sequence length="193" mass="21337">MFEMTDINGLLINAAGLVALAELTTIAERTEIIGSASRLDTLVLAPGIHIKGNQPAMAALTTGYVFRVENQAMVSSLKSIGLSKIEQFLWRWYCFKCGILTLVLYLICPLLTLGTLSFFVYIKEWWGIGALLALILARLIDVIVIRRRSRPGLKGTISVCKSCFDVLTNSRKIGTRRAWISSSSNKPKSLDQD</sequence>
<dbReference type="AlphaFoldDB" id="U4LAV9"/>
<keyword evidence="1" id="KW-1133">Transmembrane helix</keyword>
<dbReference type="eggNOG" id="ENOG502QTB6">
    <property type="taxonomic scope" value="Eukaryota"/>
</dbReference>
<dbReference type="EMBL" id="HF936198">
    <property type="protein sequence ID" value="CCX15550.1"/>
    <property type="molecule type" value="Genomic_DNA"/>
</dbReference>
<dbReference type="STRING" id="1076935.U4LAV9"/>
<evidence type="ECO:0000313" key="2">
    <source>
        <dbReference type="EMBL" id="CCX15550.1"/>
    </source>
</evidence>
<feature type="transmembrane region" description="Helical" evidence="1">
    <location>
        <begin position="93"/>
        <end position="119"/>
    </location>
</feature>
<name>U4LAV9_PYROM</name>
<evidence type="ECO:0000313" key="3">
    <source>
        <dbReference type="Proteomes" id="UP000018144"/>
    </source>
</evidence>
<gene>
    <name evidence="2" type="ORF">PCON_01917</name>
</gene>
<evidence type="ECO:0000256" key="1">
    <source>
        <dbReference type="SAM" id="Phobius"/>
    </source>
</evidence>
<dbReference type="Proteomes" id="UP000018144">
    <property type="component" value="Unassembled WGS sequence"/>
</dbReference>
<protein>
    <submittedName>
        <fullName evidence="2">Uncharacterized protein</fullName>
    </submittedName>
</protein>
<dbReference type="OMA" id="FEMTDIN"/>